<protein>
    <submittedName>
        <fullName evidence="1">GMC oxidoreductase-domain-containing protein</fullName>
    </submittedName>
</protein>
<dbReference type="EMBL" id="MU393561">
    <property type="protein sequence ID" value="KAI4861130.1"/>
    <property type="molecule type" value="Genomic_DNA"/>
</dbReference>
<accession>A0ACB9YNX6</accession>
<sequence>MDKLIRQDADAIAAAMEAYASQKGPMSRSGANLVAQLPTPGLETGEDLAELTTLLQSGVSDSHSMSKAFMQSHESFVHSILTSPSEATGCYIAIPGFAGPTGDGWMAPPPPGQENYLTLTLLLAHPLSRGSVHVTSSSISPSAVAIDPKYLAHPLDLEIMARHLRFAEKIATTEPLASHLVAGGKRNPSAPPAGSFADLNVAKDYLRKTAVGAHHFTGTCSMMPKDLGGVVDAQLRVHGCRNLRVCDASIIPLTPRTNPQATVYGVAEHAARMIRAGL</sequence>
<reference evidence="1 2" key="1">
    <citation type="journal article" date="2022" name="New Phytol.">
        <title>Ecological generalism drives hyperdiversity of secondary metabolite gene clusters in xylarialean endophytes.</title>
        <authorList>
            <person name="Franco M.E.E."/>
            <person name="Wisecaver J.H."/>
            <person name="Arnold A.E."/>
            <person name="Ju Y.M."/>
            <person name="Slot J.C."/>
            <person name="Ahrendt S."/>
            <person name="Moore L.P."/>
            <person name="Eastman K.E."/>
            <person name="Scott K."/>
            <person name="Konkel Z."/>
            <person name="Mondo S.J."/>
            <person name="Kuo A."/>
            <person name="Hayes R.D."/>
            <person name="Haridas S."/>
            <person name="Andreopoulos B."/>
            <person name="Riley R."/>
            <person name="LaButti K."/>
            <person name="Pangilinan J."/>
            <person name="Lipzen A."/>
            <person name="Amirebrahimi M."/>
            <person name="Yan J."/>
            <person name="Adam C."/>
            <person name="Keymanesh K."/>
            <person name="Ng V."/>
            <person name="Louie K."/>
            <person name="Northen T."/>
            <person name="Drula E."/>
            <person name="Henrissat B."/>
            <person name="Hsieh H.M."/>
            <person name="Youens-Clark K."/>
            <person name="Lutzoni F."/>
            <person name="Miadlikowska J."/>
            <person name="Eastwood D.C."/>
            <person name="Hamelin R.C."/>
            <person name="Grigoriev I.V."/>
            <person name="U'Ren J.M."/>
        </authorList>
    </citation>
    <scope>NUCLEOTIDE SEQUENCE [LARGE SCALE GENOMIC DNA]</scope>
    <source>
        <strain evidence="1 2">CBS 119005</strain>
    </source>
</reference>
<gene>
    <name evidence="1" type="ORF">F4820DRAFT_452225</name>
</gene>
<keyword evidence="2" id="KW-1185">Reference proteome</keyword>
<comment type="caution">
    <text evidence="1">The sequence shown here is derived from an EMBL/GenBank/DDBJ whole genome shotgun (WGS) entry which is preliminary data.</text>
</comment>
<evidence type="ECO:0000313" key="1">
    <source>
        <dbReference type="EMBL" id="KAI4861130.1"/>
    </source>
</evidence>
<organism evidence="1 2">
    <name type="scientific">Hypoxylon rubiginosum</name>
    <dbReference type="NCBI Taxonomy" id="110542"/>
    <lineage>
        <taxon>Eukaryota</taxon>
        <taxon>Fungi</taxon>
        <taxon>Dikarya</taxon>
        <taxon>Ascomycota</taxon>
        <taxon>Pezizomycotina</taxon>
        <taxon>Sordariomycetes</taxon>
        <taxon>Xylariomycetidae</taxon>
        <taxon>Xylariales</taxon>
        <taxon>Hypoxylaceae</taxon>
        <taxon>Hypoxylon</taxon>
    </lineage>
</organism>
<proteinExistence type="predicted"/>
<evidence type="ECO:0000313" key="2">
    <source>
        <dbReference type="Proteomes" id="UP001497700"/>
    </source>
</evidence>
<name>A0ACB9YNX6_9PEZI</name>
<dbReference type="Proteomes" id="UP001497700">
    <property type="component" value="Unassembled WGS sequence"/>
</dbReference>